<feature type="signal peptide" evidence="1">
    <location>
        <begin position="1"/>
        <end position="19"/>
    </location>
</feature>
<name>A0A556MJR8_9FLAO</name>
<evidence type="ECO:0000256" key="1">
    <source>
        <dbReference type="SAM" id="SignalP"/>
    </source>
</evidence>
<organism evidence="3 4">
    <name type="scientific">Fluviicola chungangensis</name>
    <dbReference type="NCBI Taxonomy" id="2597671"/>
    <lineage>
        <taxon>Bacteria</taxon>
        <taxon>Pseudomonadati</taxon>
        <taxon>Bacteroidota</taxon>
        <taxon>Flavobacteriia</taxon>
        <taxon>Flavobacteriales</taxon>
        <taxon>Crocinitomicaceae</taxon>
        <taxon>Fluviicola</taxon>
    </lineage>
</organism>
<accession>A0A556MJR8</accession>
<dbReference type="Proteomes" id="UP000316008">
    <property type="component" value="Unassembled WGS sequence"/>
</dbReference>
<dbReference type="RefSeq" id="WP_144334285.1">
    <property type="nucleotide sequence ID" value="NZ_VLPL01000009.1"/>
</dbReference>
<feature type="chain" id="PRO_5022186589" evidence="1">
    <location>
        <begin position="20"/>
        <end position="649"/>
    </location>
</feature>
<evidence type="ECO:0000259" key="2">
    <source>
        <dbReference type="Pfam" id="PF12969"/>
    </source>
</evidence>
<keyword evidence="1" id="KW-0732">Signal</keyword>
<reference evidence="3 4" key="1">
    <citation type="submission" date="2019-07" db="EMBL/GenBank/DDBJ databases">
        <authorList>
            <person name="Huq M.A."/>
        </authorList>
    </citation>
    <scope>NUCLEOTIDE SEQUENCE [LARGE SCALE GENOMIC DNA]</scope>
    <source>
        <strain evidence="3 4">MAH-3</strain>
    </source>
</reference>
<dbReference type="InterPro" id="IPR024618">
    <property type="entry name" value="DUF3857"/>
</dbReference>
<dbReference type="EMBL" id="VLPL01000009">
    <property type="protein sequence ID" value="TSJ40157.1"/>
    <property type="molecule type" value="Genomic_DNA"/>
</dbReference>
<keyword evidence="4" id="KW-1185">Reference proteome</keyword>
<evidence type="ECO:0000313" key="4">
    <source>
        <dbReference type="Proteomes" id="UP000316008"/>
    </source>
</evidence>
<dbReference type="Gene3D" id="2.60.120.1130">
    <property type="match status" value="1"/>
</dbReference>
<proteinExistence type="predicted"/>
<comment type="caution">
    <text evidence="3">The sequence shown here is derived from an EMBL/GenBank/DDBJ whole genome shotgun (WGS) entry which is preliminary data.</text>
</comment>
<protein>
    <submittedName>
        <fullName evidence="3">DUF3857 domain-containing protein</fullName>
    </submittedName>
</protein>
<sequence>MKHLILGILAFAATSYAIAQSPVYMNYDWKSTPDKFELTEKDRLEDEILLFEKRSIEFAEYNNGFYQLVLVHSIKLINTDNGIENSNKVYISNKPGSTVLKQKARVIKPDGKIINLKETDIQESKDENGEVEYHYFALEGLEKGSYVEYLHYISEEPVLTGSAIYMQSDVDKKKVSYDIICPNHLEFKFHSINGMPEFKKDTLNVDVNRCFIEASDIEGLKNEESSAYNADLMKCYYKLQKNTSNGKSNFYTYLDVSKNVYANLFETVSKKSAKKITSLVADLGKGDLEARLRELEYKLKSEFGITEEYFDGISDLDNILTKKITNETGMIKLMIACLKEMKVKFEVVLTSDREENPFLTDYEAYNFLDETMIYLSDIQKYWSPGLFSRIGFPPFEFTHNNGLFVEERIVADQAFGVGKVKYISGTKSEESIDEINTIVTFDAGLTEPTIELERKLSGYKAMFPQFILDFVQDEAKKTELKEEVLLYLDKDSKLTDVSFQNDNSKVAGKETFIAKGKISGTNFIEKAGTKTLLKVGMLIGPQAEMYNKEPRKLPVSTQFTRQYVRKIVIHIPEGVTVKNPEILNIHIVTADEKALQSGFISSYELSGNQLVVTVNEFYNKVYYPVSEYEMYEKVINGAADFNKLVLVLE</sequence>
<dbReference type="Pfam" id="PF12969">
    <property type="entry name" value="DUF3857"/>
    <property type="match status" value="1"/>
</dbReference>
<evidence type="ECO:0000313" key="3">
    <source>
        <dbReference type="EMBL" id="TSJ40157.1"/>
    </source>
</evidence>
<dbReference type="Gene3D" id="2.60.40.3140">
    <property type="match status" value="1"/>
</dbReference>
<feature type="domain" description="DUF3857" evidence="2">
    <location>
        <begin position="72"/>
        <end position="197"/>
    </location>
</feature>
<dbReference type="AlphaFoldDB" id="A0A556MJR8"/>
<gene>
    <name evidence="3" type="ORF">FO442_16295</name>
</gene>
<dbReference type="OrthoDB" id="1153981at2"/>